<feature type="transmembrane region" description="Helical" evidence="1">
    <location>
        <begin position="35"/>
        <end position="56"/>
    </location>
</feature>
<dbReference type="EMBL" id="KV454413">
    <property type="protein sequence ID" value="ODQ64077.1"/>
    <property type="molecule type" value="Genomic_DNA"/>
</dbReference>
<reference evidence="2 3" key="1">
    <citation type="journal article" date="2016" name="Proc. Natl. Acad. Sci. U.S.A.">
        <title>Comparative genomics of biotechnologically important yeasts.</title>
        <authorList>
            <person name="Riley R."/>
            <person name="Haridas S."/>
            <person name="Wolfe K.H."/>
            <person name="Lopes M.R."/>
            <person name="Hittinger C.T."/>
            <person name="Goeker M."/>
            <person name="Salamov A.A."/>
            <person name="Wisecaver J.H."/>
            <person name="Long T.M."/>
            <person name="Calvey C.H."/>
            <person name="Aerts A.L."/>
            <person name="Barry K.W."/>
            <person name="Choi C."/>
            <person name="Clum A."/>
            <person name="Coughlan A.Y."/>
            <person name="Deshpande S."/>
            <person name="Douglass A.P."/>
            <person name="Hanson S.J."/>
            <person name="Klenk H.-P."/>
            <person name="LaButti K.M."/>
            <person name="Lapidus A."/>
            <person name="Lindquist E.A."/>
            <person name="Lipzen A.M."/>
            <person name="Meier-Kolthoff J.P."/>
            <person name="Ohm R.A."/>
            <person name="Otillar R.P."/>
            <person name="Pangilinan J.L."/>
            <person name="Peng Y."/>
            <person name="Rokas A."/>
            <person name="Rosa C.A."/>
            <person name="Scheuner C."/>
            <person name="Sibirny A.A."/>
            <person name="Slot J.C."/>
            <person name="Stielow J.B."/>
            <person name="Sun H."/>
            <person name="Kurtzman C.P."/>
            <person name="Blackwell M."/>
            <person name="Grigoriev I.V."/>
            <person name="Jeffries T.W."/>
        </authorList>
    </citation>
    <scope>NUCLEOTIDE SEQUENCE [LARGE SCALE GENOMIC DNA]</scope>
    <source>
        <strain evidence="2 3">DSM 6958</strain>
    </source>
</reference>
<keyword evidence="1" id="KW-0812">Transmembrane</keyword>
<evidence type="ECO:0000313" key="2">
    <source>
        <dbReference type="EMBL" id="ODQ64077.1"/>
    </source>
</evidence>
<keyword evidence="3" id="KW-1185">Reference proteome</keyword>
<evidence type="ECO:0000256" key="1">
    <source>
        <dbReference type="SAM" id="Phobius"/>
    </source>
</evidence>
<dbReference type="Proteomes" id="UP000095009">
    <property type="component" value="Unassembled WGS sequence"/>
</dbReference>
<dbReference type="AlphaFoldDB" id="A0A1E3PGU2"/>
<keyword evidence="1" id="KW-1133">Transmembrane helix</keyword>
<sequence>MDYLRQYKTYFKYIKIGQDPDLTEEQQEQAVKVKLIAYLALALLMSGVVLHSLSSFTETCENKINCSWSVISILFFTTGAIISWGCFLAAWCERSRLLLG</sequence>
<accession>A0A1E3PGU2</accession>
<keyword evidence="1" id="KW-0472">Membrane</keyword>
<name>A0A1E3PGU2_9ASCO</name>
<feature type="transmembrane region" description="Helical" evidence="1">
    <location>
        <begin position="68"/>
        <end position="91"/>
    </location>
</feature>
<organism evidence="2 3">
    <name type="scientific">Nadsonia fulvescens var. elongata DSM 6958</name>
    <dbReference type="NCBI Taxonomy" id="857566"/>
    <lineage>
        <taxon>Eukaryota</taxon>
        <taxon>Fungi</taxon>
        <taxon>Dikarya</taxon>
        <taxon>Ascomycota</taxon>
        <taxon>Saccharomycotina</taxon>
        <taxon>Dipodascomycetes</taxon>
        <taxon>Dipodascales</taxon>
        <taxon>Dipodascales incertae sedis</taxon>
        <taxon>Nadsonia</taxon>
    </lineage>
</organism>
<proteinExistence type="predicted"/>
<protein>
    <submittedName>
        <fullName evidence="2">Uncharacterized protein</fullName>
    </submittedName>
</protein>
<evidence type="ECO:0000313" key="3">
    <source>
        <dbReference type="Proteomes" id="UP000095009"/>
    </source>
</evidence>
<gene>
    <name evidence="2" type="ORF">NADFUDRAFT_47812</name>
</gene>